<reference evidence="3 4" key="1">
    <citation type="journal article" date="2018" name="Genome Announc.">
        <title>Genome Sequence of Geothermobacter sp. HR-1 Iron Reducer from the Loihi Seamount.</title>
        <authorList>
            <person name="Smith H."/>
            <person name="Abuyen K."/>
            <person name="Tremblay J."/>
            <person name="Savalia P."/>
            <person name="Perez-Rodriguez I."/>
            <person name="Emerson D."/>
            <person name="Tully B."/>
            <person name="Amend J."/>
        </authorList>
    </citation>
    <scope>NUCLEOTIDE SEQUENCE [LARGE SCALE GENOMIC DNA]</scope>
    <source>
        <strain evidence="3 4">HR-1</strain>
    </source>
</reference>
<accession>A0A2K2H5F4</accession>
<evidence type="ECO:0000313" key="4">
    <source>
        <dbReference type="Proteomes" id="UP000236340"/>
    </source>
</evidence>
<keyword evidence="1" id="KW-0732">Signal</keyword>
<protein>
    <recommendedName>
        <fullName evidence="2">PEGA domain-containing protein</fullName>
    </recommendedName>
</protein>
<dbReference type="EMBL" id="PPFX01000068">
    <property type="protein sequence ID" value="PNU18564.1"/>
    <property type="molecule type" value="Genomic_DNA"/>
</dbReference>
<evidence type="ECO:0000259" key="2">
    <source>
        <dbReference type="Pfam" id="PF08308"/>
    </source>
</evidence>
<name>A0A2K2H5F4_9BACT</name>
<feature type="domain" description="PEGA" evidence="2">
    <location>
        <begin position="168"/>
        <end position="233"/>
    </location>
</feature>
<dbReference type="PANTHER" id="PTHR36194">
    <property type="entry name" value="S-LAYER-LIKE PROTEIN"/>
    <property type="match status" value="1"/>
</dbReference>
<sequence length="645" mass="70356">MMKLLTRLFLVLLLFSLAACGPPLSAVYVSTRPVGGMVKVKETGTIVPDGGKIHLPQGKYHLDPYQVPNSPGSVVITVNGFDEERVVVPTGPEELLSRFTIHTVPAGGTVTVVETNRSVADGGTLTLPGGRFTLRPSLAGYTPRDVTLDVKENTEEEILIHLGTGYANLSLATEPAGAEVAIDGEPRGQAPLSMDLPEGVHQLALSKSGYFPQQQEVRIAAARDQDLKLTLKPVPTRGTAQVHTDPPGGSVFFQGRKLGKGSVDLGRLPFGRYRVKGVKQLDARNRLVGEVSFRLKRDKTYRVTIPLDQQQRRYHDKWLPRAEALRLEQQNYSGQRVANPVAIDMTLDDAALATFGGPDQLVQALNAILRVGDRVTVKRGGTRWLLWKRDARPDPEFKDMATALFAGATGTLPWAADPAAVTVRLSAGDSSPAGLAFALHRARTPLPLLDLADEQLAAGGETISRSQADGVLTLVVEAKTAPQMDGSSVKAAEGLWLAQIPAGSEPLRLAWKEKPRRLLLVSDTPAPFDARVPETSLLINEKKIVNVAGRARVEKLVRLSDGPDYEHWQRQEFTVSGPLAAQLDLSRDEVGPNGRFGDYRRIWLVNYRNGEALSQRQVMASYRVVDQKKDFSSEKFLRRGKLGSQ</sequence>
<feature type="chain" id="PRO_5014358115" description="PEGA domain-containing protein" evidence="1">
    <location>
        <begin position="26"/>
        <end position="645"/>
    </location>
</feature>
<dbReference type="AlphaFoldDB" id="A0A2K2H5F4"/>
<evidence type="ECO:0000313" key="3">
    <source>
        <dbReference type="EMBL" id="PNU18564.1"/>
    </source>
</evidence>
<comment type="caution">
    <text evidence="3">The sequence shown here is derived from an EMBL/GenBank/DDBJ whole genome shotgun (WGS) entry which is preliminary data.</text>
</comment>
<gene>
    <name evidence="3" type="ORF">C2E25_17015</name>
</gene>
<proteinExistence type="predicted"/>
<dbReference type="Pfam" id="PF08308">
    <property type="entry name" value="PEGA"/>
    <property type="match status" value="1"/>
</dbReference>
<feature type="signal peptide" evidence="1">
    <location>
        <begin position="1"/>
        <end position="25"/>
    </location>
</feature>
<organism evidence="3 4">
    <name type="scientific">Geothermobacter hydrogeniphilus</name>
    <dbReference type="NCBI Taxonomy" id="1969733"/>
    <lineage>
        <taxon>Bacteria</taxon>
        <taxon>Pseudomonadati</taxon>
        <taxon>Thermodesulfobacteriota</taxon>
        <taxon>Desulfuromonadia</taxon>
        <taxon>Desulfuromonadales</taxon>
        <taxon>Geothermobacteraceae</taxon>
        <taxon>Geothermobacter</taxon>
    </lineage>
</organism>
<dbReference type="PANTHER" id="PTHR36194:SF1">
    <property type="entry name" value="S-LAYER-LIKE PROTEIN"/>
    <property type="match status" value="1"/>
</dbReference>
<dbReference type="Proteomes" id="UP000236340">
    <property type="component" value="Unassembled WGS sequence"/>
</dbReference>
<evidence type="ECO:0000256" key="1">
    <source>
        <dbReference type="SAM" id="SignalP"/>
    </source>
</evidence>
<dbReference type="PROSITE" id="PS51257">
    <property type="entry name" value="PROKAR_LIPOPROTEIN"/>
    <property type="match status" value="1"/>
</dbReference>
<dbReference type="InterPro" id="IPR013229">
    <property type="entry name" value="PEGA"/>
</dbReference>